<dbReference type="EMBL" id="JARKIB010000069">
    <property type="protein sequence ID" value="KAJ7749490.1"/>
    <property type="molecule type" value="Genomic_DNA"/>
</dbReference>
<dbReference type="PANTHER" id="PTHR44167:SF24">
    <property type="entry name" value="SERINE_THREONINE-PROTEIN KINASE CHK2"/>
    <property type="match status" value="1"/>
</dbReference>
<comment type="caution">
    <text evidence="2">The sequence shown here is derived from an EMBL/GenBank/DDBJ whole genome shotgun (WGS) entry which is preliminary data.</text>
</comment>
<dbReference type="PANTHER" id="PTHR44167">
    <property type="entry name" value="OVARIAN-SPECIFIC SERINE/THREONINE-PROTEIN KINASE LOK-RELATED"/>
    <property type="match status" value="1"/>
</dbReference>
<dbReference type="InterPro" id="IPR008271">
    <property type="entry name" value="Ser/Thr_kinase_AS"/>
</dbReference>
<feature type="domain" description="Protein kinase" evidence="1">
    <location>
        <begin position="1"/>
        <end position="272"/>
    </location>
</feature>
<dbReference type="Proteomes" id="UP001215598">
    <property type="component" value="Unassembled WGS sequence"/>
</dbReference>
<sequence>MSALQPYDAPYGSYSKDVHWESDGPPPGSPYPLSIGALGRVDQFSQLGIVTKKINDTVHLERMWNLMQLAGDCSVSLVGRLFECGRPVGLCMPIETPIDLDANIGTQEERIDIIYQLRDLIAELHKKNIVHGDLKPQNLLICSDGRVRLCDFDNASIEGDGFVASEATFPYCSTVRARNLDEPLPMTRAEDLHAMGLSIWHIYTGRIPLTDGFDLDERDIGNRTLAGFLPDMALIDDPDIASLIEGCIAAGPYRPYTEDNGQAIYCITTRFVFERCQAEPVHTYSTIDHGGYCLDRMDRGDGPCEFPFMDPKVFTTEWGPIQCTRCNVGAEPNRLTAY</sequence>
<dbReference type="InterPro" id="IPR000719">
    <property type="entry name" value="Prot_kinase_dom"/>
</dbReference>
<accession>A0AAD7ITM2</accession>
<dbReference type="InterPro" id="IPR011009">
    <property type="entry name" value="Kinase-like_dom_sf"/>
</dbReference>
<dbReference type="AlphaFoldDB" id="A0AAD7ITM2"/>
<keyword evidence="2" id="KW-0808">Transferase</keyword>
<dbReference type="SUPFAM" id="SSF56112">
    <property type="entry name" value="Protein kinase-like (PK-like)"/>
    <property type="match status" value="1"/>
</dbReference>
<dbReference type="GO" id="GO:0004672">
    <property type="term" value="F:protein kinase activity"/>
    <property type="evidence" value="ECO:0007669"/>
    <property type="project" value="InterPro"/>
</dbReference>
<dbReference type="PROSITE" id="PS50011">
    <property type="entry name" value="PROTEIN_KINASE_DOM"/>
    <property type="match status" value="1"/>
</dbReference>
<dbReference type="SMART" id="SM00220">
    <property type="entry name" value="S_TKc"/>
    <property type="match status" value="1"/>
</dbReference>
<name>A0AAD7ITM2_9AGAR</name>
<evidence type="ECO:0000313" key="3">
    <source>
        <dbReference type="Proteomes" id="UP001215598"/>
    </source>
</evidence>
<dbReference type="PROSITE" id="PS00108">
    <property type="entry name" value="PROTEIN_KINASE_ST"/>
    <property type="match status" value="1"/>
</dbReference>
<keyword evidence="3" id="KW-1185">Reference proteome</keyword>
<keyword evidence="2" id="KW-0418">Kinase</keyword>
<gene>
    <name evidence="2" type="ORF">B0H16DRAFT_874844</name>
</gene>
<evidence type="ECO:0000259" key="1">
    <source>
        <dbReference type="PROSITE" id="PS50011"/>
    </source>
</evidence>
<protein>
    <submittedName>
        <fullName evidence="2">Kinase-like domain-containing protein</fullName>
    </submittedName>
</protein>
<proteinExistence type="predicted"/>
<organism evidence="2 3">
    <name type="scientific">Mycena metata</name>
    <dbReference type="NCBI Taxonomy" id="1033252"/>
    <lineage>
        <taxon>Eukaryota</taxon>
        <taxon>Fungi</taxon>
        <taxon>Dikarya</taxon>
        <taxon>Basidiomycota</taxon>
        <taxon>Agaricomycotina</taxon>
        <taxon>Agaricomycetes</taxon>
        <taxon>Agaricomycetidae</taxon>
        <taxon>Agaricales</taxon>
        <taxon>Marasmiineae</taxon>
        <taxon>Mycenaceae</taxon>
        <taxon>Mycena</taxon>
    </lineage>
</organism>
<reference evidence="2" key="1">
    <citation type="submission" date="2023-03" db="EMBL/GenBank/DDBJ databases">
        <title>Massive genome expansion in bonnet fungi (Mycena s.s.) driven by repeated elements and novel gene families across ecological guilds.</title>
        <authorList>
            <consortium name="Lawrence Berkeley National Laboratory"/>
            <person name="Harder C.B."/>
            <person name="Miyauchi S."/>
            <person name="Viragh M."/>
            <person name="Kuo A."/>
            <person name="Thoen E."/>
            <person name="Andreopoulos B."/>
            <person name="Lu D."/>
            <person name="Skrede I."/>
            <person name="Drula E."/>
            <person name="Henrissat B."/>
            <person name="Morin E."/>
            <person name="Kohler A."/>
            <person name="Barry K."/>
            <person name="LaButti K."/>
            <person name="Morin E."/>
            <person name="Salamov A."/>
            <person name="Lipzen A."/>
            <person name="Mereny Z."/>
            <person name="Hegedus B."/>
            <person name="Baldrian P."/>
            <person name="Stursova M."/>
            <person name="Weitz H."/>
            <person name="Taylor A."/>
            <person name="Grigoriev I.V."/>
            <person name="Nagy L.G."/>
            <person name="Martin F."/>
            <person name="Kauserud H."/>
        </authorList>
    </citation>
    <scope>NUCLEOTIDE SEQUENCE</scope>
    <source>
        <strain evidence="2">CBHHK182m</strain>
    </source>
</reference>
<evidence type="ECO:0000313" key="2">
    <source>
        <dbReference type="EMBL" id="KAJ7749490.1"/>
    </source>
</evidence>
<dbReference type="Gene3D" id="1.10.510.10">
    <property type="entry name" value="Transferase(Phosphotransferase) domain 1"/>
    <property type="match status" value="1"/>
</dbReference>
<dbReference type="Pfam" id="PF00069">
    <property type="entry name" value="Pkinase"/>
    <property type="match status" value="1"/>
</dbReference>
<dbReference type="GO" id="GO:0005524">
    <property type="term" value="F:ATP binding"/>
    <property type="evidence" value="ECO:0007669"/>
    <property type="project" value="InterPro"/>
</dbReference>